<evidence type="ECO:0000313" key="2">
    <source>
        <dbReference type="EMBL" id="OBQ41985.1"/>
    </source>
</evidence>
<protein>
    <submittedName>
        <fullName evidence="2">Uncharacterized protein</fullName>
    </submittedName>
</protein>
<dbReference type="EMBL" id="LJOW01000130">
    <property type="protein sequence ID" value="OBQ41985.1"/>
    <property type="molecule type" value="Genomic_DNA"/>
</dbReference>
<dbReference type="AlphaFoldDB" id="A0A1B7WXZ5"/>
<gene>
    <name evidence="2" type="ORF">AN484_19775</name>
</gene>
<accession>A0A1B7WXZ5</accession>
<organism evidence="2 3">
    <name type="scientific">Aphanizomenon flos-aquae WA102</name>
    <dbReference type="NCBI Taxonomy" id="1710896"/>
    <lineage>
        <taxon>Bacteria</taxon>
        <taxon>Bacillati</taxon>
        <taxon>Cyanobacteriota</taxon>
        <taxon>Cyanophyceae</taxon>
        <taxon>Nostocales</taxon>
        <taxon>Aphanizomenonaceae</taxon>
        <taxon>Aphanizomenon</taxon>
    </lineage>
</organism>
<sequence>EGATKRKLMDVTSRAYNTETINEAKVNQTNLKAITDQNRTELDAITKLLLKGMDSRALQQEIARRDTEQDMVASFAESEVNMNDSPFLQQEMEIAQQPMTNPQMDDQMMAQFAAQEMQPQPVEQPAIPGVPMGPR</sequence>
<comment type="caution">
    <text evidence="2">The sequence shown here is derived from an EMBL/GenBank/DDBJ whole genome shotgun (WGS) entry which is preliminary data.</text>
</comment>
<dbReference type="Proteomes" id="UP000092093">
    <property type="component" value="Unassembled WGS sequence"/>
</dbReference>
<feature type="region of interest" description="Disordered" evidence="1">
    <location>
        <begin position="115"/>
        <end position="135"/>
    </location>
</feature>
<evidence type="ECO:0000313" key="3">
    <source>
        <dbReference type="Proteomes" id="UP000092093"/>
    </source>
</evidence>
<evidence type="ECO:0000256" key="1">
    <source>
        <dbReference type="SAM" id="MobiDB-lite"/>
    </source>
</evidence>
<reference evidence="2 3" key="1">
    <citation type="submission" date="2015-09" db="EMBL/GenBank/DDBJ databases">
        <title>Aphanizomenon flos-aquae WA102.</title>
        <authorList>
            <person name="Driscoll C."/>
        </authorList>
    </citation>
    <scope>NUCLEOTIDE SEQUENCE [LARGE SCALE GENOMIC DNA]</scope>
    <source>
        <strain evidence="2">WA102</strain>
    </source>
</reference>
<feature type="non-terminal residue" evidence="2">
    <location>
        <position position="1"/>
    </location>
</feature>
<name>A0A1B7WXZ5_APHFL</name>
<proteinExistence type="predicted"/>